<protein>
    <submittedName>
        <fullName evidence="1">Uncharacterized protein</fullName>
    </submittedName>
</protein>
<comment type="caution">
    <text evidence="1">The sequence shown here is derived from an EMBL/GenBank/DDBJ whole genome shotgun (WGS) entry which is preliminary data.</text>
</comment>
<feature type="non-terminal residue" evidence="1">
    <location>
        <position position="39"/>
    </location>
</feature>
<accession>A0A0F9BYG3</accession>
<evidence type="ECO:0000313" key="1">
    <source>
        <dbReference type="EMBL" id="KKK89451.1"/>
    </source>
</evidence>
<reference evidence="1" key="1">
    <citation type="journal article" date="2015" name="Nature">
        <title>Complex archaea that bridge the gap between prokaryotes and eukaryotes.</title>
        <authorList>
            <person name="Spang A."/>
            <person name="Saw J.H."/>
            <person name="Jorgensen S.L."/>
            <person name="Zaremba-Niedzwiedzka K."/>
            <person name="Martijn J."/>
            <person name="Lind A.E."/>
            <person name="van Eijk R."/>
            <person name="Schleper C."/>
            <person name="Guy L."/>
            <person name="Ettema T.J."/>
        </authorList>
    </citation>
    <scope>NUCLEOTIDE SEQUENCE</scope>
</reference>
<name>A0A0F9BYG3_9ZZZZ</name>
<sequence>MEEINLIKLIEMFILERDTGVRMWKKEVKKMTPNQGGMY</sequence>
<proteinExistence type="predicted"/>
<gene>
    <name evidence="1" type="ORF">LCGC14_2732990</name>
</gene>
<dbReference type="AlphaFoldDB" id="A0A0F9BYG3"/>
<organism evidence="1">
    <name type="scientific">marine sediment metagenome</name>
    <dbReference type="NCBI Taxonomy" id="412755"/>
    <lineage>
        <taxon>unclassified sequences</taxon>
        <taxon>metagenomes</taxon>
        <taxon>ecological metagenomes</taxon>
    </lineage>
</organism>
<dbReference type="EMBL" id="LAZR01049522">
    <property type="protein sequence ID" value="KKK89451.1"/>
    <property type="molecule type" value="Genomic_DNA"/>
</dbReference>